<keyword evidence="1" id="KW-0418">Kinase</keyword>
<organism evidence="1 2">
    <name type="scientific">Candidatus Epulonipiscium fishelsonii</name>
    <dbReference type="NCBI Taxonomy" id="77094"/>
    <lineage>
        <taxon>Bacteria</taxon>
        <taxon>Bacillati</taxon>
        <taxon>Bacillota</taxon>
        <taxon>Clostridia</taxon>
        <taxon>Lachnospirales</taxon>
        <taxon>Lachnospiraceae</taxon>
        <taxon>Candidatus Epulonipiscium</taxon>
    </lineage>
</organism>
<keyword evidence="1" id="KW-0808">Transferase</keyword>
<protein>
    <submittedName>
        <fullName evidence="1">Lipid kinase</fullName>
    </submittedName>
</protein>
<sequence length="320" mass="35694">MKKALLLYNPMAGNRQIVSQLDYITERIQGLGYSLQLYRSEAPGAIEKYIKQNVTTDIDLIIISGGDGTINEGINGLFAKELNIPMGIFPLGTANDFATTANIPNTLKEALDVIAANNLRYVDVGKVNDRYFVNVCNMGIFSGVSHVVDLNLKKSFGKLAYYAKGMEELKNYETMNIEIVSKDLTLKGRYVFILIFNGKGAGGFNKIAKQASITDGYLDLVAIKDVEPYEIPALFLKMLQGEYSDDRNVDYIRISKAIIKCRNLDKKFVTDVDGEPGPSFPLEIEVVSNKLRLFLPKKSNIKKTLKLSAYLSSFISYFPF</sequence>
<gene>
    <name evidence="1" type="ORF">AN640_01210</name>
</gene>
<reference evidence="1" key="1">
    <citation type="submission" date="2016-08" db="EMBL/GenBank/DDBJ databases">
        <authorList>
            <person name="Ngugi D.K."/>
            <person name="Miyake S."/>
            <person name="Stingl U."/>
        </authorList>
    </citation>
    <scope>NUCLEOTIDE SEQUENCE</scope>
    <source>
        <strain evidence="1">SCG-D08WGA-EpuloA1</strain>
    </source>
</reference>
<name>A0ACC8XHE9_9FIRM</name>
<proteinExistence type="predicted"/>
<comment type="caution">
    <text evidence="1">The sequence shown here is derived from an EMBL/GenBank/DDBJ whole genome shotgun (WGS) entry which is preliminary data.</text>
</comment>
<evidence type="ECO:0000313" key="1">
    <source>
        <dbReference type="EMBL" id="ONI43221.1"/>
    </source>
</evidence>
<evidence type="ECO:0000313" key="2">
    <source>
        <dbReference type="Proteomes" id="UP000188637"/>
    </source>
</evidence>
<dbReference type="EMBL" id="LJHD01000157">
    <property type="protein sequence ID" value="ONI43221.1"/>
    <property type="molecule type" value="Genomic_DNA"/>
</dbReference>
<accession>A0ACC8XHE9</accession>
<keyword evidence="2" id="KW-1185">Reference proteome</keyword>
<dbReference type="Proteomes" id="UP000188637">
    <property type="component" value="Unassembled WGS sequence"/>
</dbReference>